<reference evidence="2" key="1">
    <citation type="journal article" date="2019" name="Int. J. Syst. Evol. Microbiol.">
        <title>The Global Catalogue of Microorganisms (GCM) 10K type strain sequencing project: providing services to taxonomists for standard genome sequencing and annotation.</title>
        <authorList>
            <consortium name="The Broad Institute Genomics Platform"/>
            <consortium name="The Broad Institute Genome Sequencing Center for Infectious Disease"/>
            <person name="Wu L."/>
            <person name="Ma J."/>
        </authorList>
    </citation>
    <scope>NUCLEOTIDE SEQUENCE [LARGE SCALE GENOMIC DNA]</scope>
    <source>
        <strain evidence="2">JCM 31404</strain>
    </source>
</reference>
<accession>A0ABQ2RXS3</accession>
<organism evidence="1 2">
    <name type="scientific">Deinococcus seoulensis</name>
    <dbReference type="NCBI Taxonomy" id="1837379"/>
    <lineage>
        <taxon>Bacteria</taxon>
        <taxon>Thermotogati</taxon>
        <taxon>Deinococcota</taxon>
        <taxon>Deinococci</taxon>
        <taxon>Deinococcales</taxon>
        <taxon>Deinococcaceae</taxon>
        <taxon>Deinococcus</taxon>
    </lineage>
</organism>
<dbReference type="EMBL" id="BMQM01000025">
    <property type="protein sequence ID" value="GGR67191.1"/>
    <property type="molecule type" value="Genomic_DNA"/>
</dbReference>
<dbReference type="Proteomes" id="UP000634308">
    <property type="component" value="Unassembled WGS sequence"/>
</dbReference>
<protein>
    <submittedName>
        <fullName evidence="1">Uncharacterized protein</fullName>
    </submittedName>
</protein>
<gene>
    <name evidence="1" type="ORF">GCM10008959_31710</name>
</gene>
<evidence type="ECO:0000313" key="2">
    <source>
        <dbReference type="Proteomes" id="UP000634308"/>
    </source>
</evidence>
<evidence type="ECO:0000313" key="1">
    <source>
        <dbReference type="EMBL" id="GGR67191.1"/>
    </source>
</evidence>
<keyword evidence="2" id="KW-1185">Reference proteome</keyword>
<proteinExistence type="predicted"/>
<comment type="caution">
    <text evidence="1">The sequence shown here is derived from an EMBL/GenBank/DDBJ whole genome shotgun (WGS) entry which is preliminary data.</text>
</comment>
<sequence length="250" mass="27263">MAASHDLTAPTGVTPLPTFTDQARGAIFSQLGPALSALKDVPQAARWPLVEALLAFLPPVSAHDAQRPLLTMGAHLDALGRVLRGEPDSPHVPAAAQAAARAHLQRLRGPGVLDMPLQTLLPAVRDMDDPLDLHEIDVELARSRHTPEAYRMTALGVTIYALREGERAADALYAERGVRIPPQSGTLSDLAEVGRRPLKNRELEALRLLERVVLTLDAQERQETDWVTWWGLARAALRAGQSSSPLPWPW</sequence>
<name>A0ABQ2RXS3_9DEIO</name>
<dbReference type="RefSeq" id="WP_189065964.1">
    <property type="nucleotide sequence ID" value="NZ_BMQM01000025.1"/>
</dbReference>